<keyword evidence="5" id="KW-1185">Reference proteome</keyword>
<dbReference type="eggNOG" id="COG3462">
    <property type="taxonomic scope" value="Bacteria"/>
</dbReference>
<feature type="chain" id="PRO_5001571174" description="SHOCT domain-containing protein" evidence="2">
    <location>
        <begin position="22"/>
        <end position="106"/>
    </location>
</feature>
<feature type="transmembrane region" description="Helical" evidence="1">
    <location>
        <begin position="45"/>
        <end position="66"/>
    </location>
</feature>
<keyword evidence="2" id="KW-0732">Signal</keyword>
<sequence>MTLKFTTTALATSLASSAAYADSVDGWDRGFGHMAWGGGFGMFGGLMMLIFWGVILALIVMAVRWFTSGRPGGTQSTDATDILKSRFASGEIDEDEFRKRKAALED</sequence>
<dbReference type="OrthoDB" id="1123500at2"/>
<dbReference type="Pfam" id="PF09851">
    <property type="entry name" value="SHOCT"/>
    <property type="match status" value="1"/>
</dbReference>
<keyword evidence="1" id="KW-0472">Membrane</keyword>
<dbReference type="STRING" id="1461693.ATO10_13989"/>
<name>A0A058ZHI0_9RHOB</name>
<gene>
    <name evidence="4" type="ORF">ATO10_13989</name>
</gene>
<evidence type="ECO:0000313" key="5">
    <source>
        <dbReference type="Proteomes" id="UP000024836"/>
    </source>
</evidence>
<evidence type="ECO:0000256" key="1">
    <source>
        <dbReference type="SAM" id="Phobius"/>
    </source>
</evidence>
<accession>A0A058ZHI0</accession>
<keyword evidence="1" id="KW-0812">Transmembrane</keyword>
<dbReference type="Proteomes" id="UP000024836">
    <property type="component" value="Unassembled WGS sequence"/>
</dbReference>
<reference evidence="4 5" key="1">
    <citation type="submission" date="2013-04" db="EMBL/GenBank/DDBJ databases">
        <title>Shimia sp. 22II-S11-Z10 Genome Sequencing.</title>
        <authorList>
            <person name="Lai Q."/>
            <person name="Li G."/>
            <person name="Shao Z."/>
        </authorList>
    </citation>
    <scope>NUCLEOTIDE SEQUENCE [LARGE SCALE GENOMIC DNA]</scope>
    <source>
        <strain evidence="5">22II-S11-Z10</strain>
    </source>
</reference>
<keyword evidence="1" id="KW-1133">Transmembrane helix</keyword>
<dbReference type="RefSeq" id="WP_081806535.1">
    <property type="nucleotide sequence ID" value="NZ_AQQY01000011.1"/>
</dbReference>
<proteinExistence type="predicted"/>
<dbReference type="EMBL" id="AQQY01000011">
    <property type="protein sequence ID" value="KCV81089.1"/>
    <property type="molecule type" value="Genomic_DNA"/>
</dbReference>
<evidence type="ECO:0000313" key="4">
    <source>
        <dbReference type="EMBL" id="KCV81089.1"/>
    </source>
</evidence>
<organism evidence="4 5">
    <name type="scientific">Actibacterium atlanticum</name>
    <dbReference type="NCBI Taxonomy" id="1461693"/>
    <lineage>
        <taxon>Bacteria</taxon>
        <taxon>Pseudomonadati</taxon>
        <taxon>Pseudomonadota</taxon>
        <taxon>Alphaproteobacteria</taxon>
        <taxon>Rhodobacterales</taxon>
        <taxon>Roseobacteraceae</taxon>
        <taxon>Actibacterium</taxon>
    </lineage>
</organism>
<comment type="caution">
    <text evidence="4">The sequence shown here is derived from an EMBL/GenBank/DDBJ whole genome shotgun (WGS) entry which is preliminary data.</text>
</comment>
<feature type="domain" description="SHOCT" evidence="3">
    <location>
        <begin position="82"/>
        <end position="104"/>
    </location>
</feature>
<dbReference type="InterPro" id="IPR018649">
    <property type="entry name" value="SHOCT"/>
</dbReference>
<feature type="signal peptide" evidence="2">
    <location>
        <begin position="1"/>
        <end position="21"/>
    </location>
</feature>
<evidence type="ECO:0000259" key="3">
    <source>
        <dbReference type="Pfam" id="PF09851"/>
    </source>
</evidence>
<dbReference type="AlphaFoldDB" id="A0A058ZHI0"/>
<protein>
    <recommendedName>
        <fullName evidence="3">SHOCT domain-containing protein</fullName>
    </recommendedName>
</protein>
<evidence type="ECO:0000256" key="2">
    <source>
        <dbReference type="SAM" id="SignalP"/>
    </source>
</evidence>